<dbReference type="Proteomes" id="UP000324832">
    <property type="component" value="Unassembled WGS sequence"/>
</dbReference>
<keyword evidence="1" id="KW-0732">Signal</keyword>
<proteinExistence type="predicted"/>
<evidence type="ECO:0000313" key="2">
    <source>
        <dbReference type="EMBL" id="VVC91198.1"/>
    </source>
</evidence>
<organism evidence="2 3">
    <name type="scientific">Leptidea sinapis</name>
    <dbReference type="NCBI Taxonomy" id="189913"/>
    <lineage>
        <taxon>Eukaryota</taxon>
        <taxon>Metazoa</taxon>
        <taxon>Ecdysozoa</taxon>
        <taxon>Arthropoda</taxon>
        <taxon>Hexapoda</taxon>
        <taxon>Insecta</taxon>
        <taxon>Pterygota</taxon>
        <taxon>Neoptera</taxon>
        <taxon>Endopterygota</taxon>
        <taxon>Lepidoptera</taxon>
        <taxon>Glossata</taxon>
        <taxon>Ditrysia</taxon>
        <taxon>Papilionoidea</taxon>
        <taxon>Pieridae</taxon>
        <taxon>Dismorphiinae</taxon>
        <taxon>Leptidea</taxon>
    </lineage>
</organism>
<accession>A0A5E4Q125</accession>
<evidence type="ECO:0000256" key="1">
    <source>
        <dbReference type="SAM" id="SignalP"/>
    </source>
</evidence>
<feature type="chain" id="PRO_5022666719" evidence="1">
    <location>
        <begin position="21"/>
        <end position="99"/>
    </location>
</feature>
<keyword evidence="3" id="KW-1185">Reference proteome</keyword>
<reference evidence="2 3" key="1">
    <citation type="submission" date="2017-07" db="EMBL/GenBank/DDBJ databases">
        <authorList>
            <person name="Talla V."/>
            <person name="Backstrom N."/>
        </authorList>
    </citation>
    <scope>NUCLEOTIDE SEQUENCE [LARGE SCALE GENOMIC DNA]</scope>
</reference>
<evidence type="ECO:0000313" key="3">
    <source>
        <dbReference type="Proteomes" id="UP000324832"/>
    </source>
</evidence>
<dbReference type="AlphaFoldDB" id="A0A5E4Q125"/>
<gene>
    <name evidence="2" type="ORF">LSINAPIS_LOCUS3924</name>
</gene>
<name>A0A5E4Q125_9NEOP</name>
<protein>
    <submittedName>
        <fullName evidence="2">Uncharacterized protein</fullName>
    </submittedName>
</protein>
<dbReference type="EMBL" id="FZQP02001003">
    <property type="protein sequence ID" value="VVC91198.1"/>
    <property type="molecule type" value="Genomic_DNA"/>
</dbReference>
<feature type="signal peptide" evidence="1">
    <location>
        <begin position="1"/>
        <end position="20"/>
    </location>
</feature>
<sequence length="99" mass="10600">MIVYNCVTLVLLSLLPHIHNKLIADGLRSKLASIVLSKTNTSTAIVSLPLRLALCKLTQHAEGEAKSELLSILGFQTEGKATIGLSICGPECTDNSRKL</sequence>